<protein>
    <submittedName>
        <fullName evidence="2">Uncharacterized protein</fullName>
    </submittedName>
</protein>
<feature type="non-terminal residue" evidence="2">
    <location>
        <position position="1"/>
    </location>
</feature>
<evidence type="ECO:0000256" key="1">
    <source>
        <dbReference type="SAM" id="MobiDB-lite"/>
    </source>
</evidence>
<feature type="region of interest" description="Disordered" evidence="1">
    <location>
        <begin position="1"/>
        <end position="85"/>
    </location>
</feature>
<proteinExistence type="predicted"/>
<dbReference type="AlphaFoldDB" id="A0A6G3WNK5"/>
<dbReference type="EMBL" id="JAAGMN010001164">
    <property type="protein sequence ID" value="NEE07061.1"/>
    <property type="molecule type" value="Genomic_DNA"/>
</dbReference>
<feature type="compositionally biased region" description="Basic and acidic residues" evidence="1">
    <location>
        <begin position="37"/>
        <end position="55"/>
    </location>
</feature>
<gene>
    <name evidence="2" type="ORF">G3M58_11470</name>
</gene>
<reference evidence="2" key="1">
    <citation type="submission" date="2020-01" db="EMBL/GenBank/DDBJ databases">
        <title>Insect and environment-associated Actinomycetes.</title>
        <authorList>
            <person name="Currrie C."/>
            <person name="Chevrette M."/>
            <person name="Carlson C."/>
            <person name="Stubbendieck R."/>
            <person name="Wendt-Pienkowski E."/>
        </authorList>
    </citation>
    <scope>NUCLEOTIDE SEQUENCE</scope>
    <source>
        <strain evidence="2">SID7499</strain>
    </source>
</reference>
<organism evidence="2">
    <name type="scientific">Streptomyces sp. SID7499</name>
    <dbReference type="NCBI Taxonomy" id="2706086"/>
    <lineage>
        <taxon>Bacteria</taxon>
        <taxon>Bacillati</taxon>
        <taxon>Actinomycetota</taxon>
        <taxon>Actinomycetes</taxon>
        <taxon>Kitasatosporales</taxon>
        <taxon>Streptomycetaceae</taxon>
        <taxon>Streptomyces</taxon>
    </lineage>
</organism>
<accession>A0A6G3WNK5</accession>
<comment type="caution">
    <text evidence="2">The sequence shown here is derived from an EMBL/GenBank/DDBJ whole genome shotgun (WGS) entry which is preliminary data.</text>
</comment>
<name>A0A6G3WNK5_9ACTN</name>
<feature type="compositionally biased region" description="Basic and acidic residues" evidence="1">
    <location>
        <begin position="1"/>
        <end position="22"/>
    </location>
</feature>
<evidence type="ECO:0000313" key="2">
    <source>
        <dbReference type="EMBL" id="NEE07061.1"/>
    </source>
</evidence>
<sequence length="85" mass="8917">DDRFGDDRYTDTRPPGDDRFGGDEPAGARSGSGSGGGDRDVDGADGFGERDEPPVRRPAASGWDVDGWDSDEDAAGRSFRNGGPQ</sequence>